<dbReference type="PROSITE" id="PS50110">
    <property type="entry name" value="RESPONSE_REGULATORY"/>
    <property type="match status" value="1"/>
</dbReference>
<dbReference type="SMART" id="SM00382">
    <property type="entry name" value="AAA"/>
    <property type="match status" value="1"/>
</dbReference>
<dbReference type="Gene3D" id="3.40.50.2300">
    <property type="match status" value="1"/>
</dbReference>
<evidence type="ECO:0000313" key="10">
    <source>
        <dbReference type="EMBL" id="RBN51967.1"/>
    </source>
</evidence>
<dbReference type="Gene3D" id="1.10.8.60">
    <property type="match status" value="1"/>
</dbReference>
<dbReference type="PROSITE" id="PS50045">
    <property type="entry name" value="SIGMA54_INTERACT_4"/>
    <property type="match status" value="1"/>
</dbReference>
<keyword evidence="6" id="KW-0804">Transcription</keyword>
<name>A0A366B723_9FLAO</name>
<evidence type="ECO:0000256" key="2">
    <source>
        <dbReference type="ARBA" id="ARBA00022741"/>
    </source>
</evidence>
<dbReference type="Pfam" id="PF25601">
    <property type="entry name" value="AAA_lid_14"/>
    <property type="match status" value="1"/>
</dbReference>
<dbReference type="InterPro" id="IPR002078">
    <property type="entry name" value="Sigma_54_int"/>
</dbReference>
<evidence type="ECO:0000259" key="8">
    <source>
        <dbReference type="PROSITE" id="PS50045"/>
    </source>
</evidence>
<dbReference type="Gene3D" id="3.40.50.300">
    <property type="entry name" value="P-loop containing nucleotide triphosphate hydrolases"/>
    <property type="match status" value="1"/>
</dbReference>
<dbReference type="SMART" id="SM00448">
    <property type="entry name" value="REC"/>
    <property type="match status" value="1"/>
</dbReference>
<dbReference type="EMBL" id="QNUX01000001">
    <property type="protein sequence ID" value="RBN51967.1"/>
    <property type="molecule type" value="Genomic_DNA"/>
</dbReference>
<dbReference type="InterPro" id="IPR001789">
    <property type="entry name" value="Sig_transdc_resp-reg_receiver"/>
</dbReference>
<keyword evidence="4" id="KW-0902">Two-component regulatory system</keyword>
<dbReference type="CDD" id="cd00009">
    <property type="entry name" value="AAA"/>
    <property type="match status" value="1"/>
</dbReference>
<dbReference type="AlphaFoldDB" id="A0A366B723"/>
<dbReference type="InterPro" id="IPR025943">
    <property type="entry name" value="Sigma_54_int_dom_ATP-bd_2"/>
</dbReference>
<evidence type="ECO:0000259" key="9">
    <source>
        <dbReference type="PROSITE" id="PS50110"/>
    </source>
</evidence>
<dbReference type="GO" id="GO:0000160">
    <property type="term" value="P:phosphorelay signal transduction system"/>
    <property type="evidence" value="ECO:0007669"/>
    <property type="project" value="UniProtKB-KW"/>
</dbReference>
<feature type="domain" description="Sigma-54 factor interaction" evidence="8">
    <location>
        <begin position="141"/>
        <end position="370"/>
    </location>
</feature>
<dbReference type="GO" id="GO:0006355">
    <property type="term" value="P:regulation of DNA-templated transcription"/>
    <property type="evidence" value="ECO:0007669"/>
    <property type="project" value="InterPro"/>
</dbReference>
<evidence type="ECO:0000256" key="3">
    <source>
        <dbReference type="ARBA" id="ARBA00022840"/>
    </source>
</evidence>
<comment type="caution">
    <text evidence="10">The sequence shown here is derived from an EMBL/GenBank/DDBJ whole genome shotgun (WGS) entry which is preliminary data.</text>
</comment>
<keyword evidence="11" id="KW-1185">Reference proteome</keyword>
<accession>A0A366B723</accession>
<dbReference type="RefSeq" id="WP_113633584.1">
    <property type="nucleotide sequence ID" value="NZ_QNUX01000001.1"/>
</dbReference>
<feature type="domain" description="Response regulatory" evidence="9">
    <location>
        <begin position="3"/>
        <end position="119"/>
    </location>
</feature>
<keyword evidence="1 7" id="KW-0597">Phosphoprotein</keyword>
<sequence length="387" mass="43101">MSKILIIEDEAAIRRVLTKILSEENDTYQVEEAEDGVAGLEKIKNNDYDLVLCDIKMPKMDGVEVLEAVKKIKPEIPMVMISGHGDMETAINTMRLGAFDYISKPPDLNRLLNTVRNALDKKQLVVENKILKKKVSKNYEMIGESEAINHIKVMIEKVAQTEARVLITGPNGTGKELVAHQLHEKSERANFPLIEVNCAAIPSELIESELFGHVKGAFTSAVKDRAGKFEAADKGTIFLDEIGDMSLSAQAKVLRALQESMITRVGADKDIKVDVRVVAATNKDLKVEIAEGRFREDLYHRLAVILIKVPALNDRREDIPMLISHFADKIASEQGNAVKKFSSAAINLLKEYDWTGNIRELRNVVERLIILGGSEISENDVKLFASK</sequence>
<keyword evidence="3" id="KW-0067">ATP-binding</keyword>
<dbReference type="FunFam" id="3.40.50.2300:FF:000018">
    <property type="entry name" value="DNA-binding transcriptional regulator NtrC"/>
    <property type="match status" value="1"/>
</dbReference>
<protein>
    <submittedName>
        <fullName evidence="10">Sigma-54-dependent Fis family transcriptional regulator</fullName>
    </submittedName>
</protein>
<evidence type="ECO:0000256" key="7">
    <source>
        <dbReference type="PROSITE-ProRule" id="PRU00169"/>
    </source>
</evidence>
<evidence type="ECO:0000256" key="6">
    <source>
        <dbReference type="ARBA" id="ARBA00023163"/>
    </source>
</evidence>
<keyword evidence="5" id="KW-0805">Transcription regulation</keyword>
<dbReference type="PROSITE" id="PS00676">
    <property type="entry name" value="SIGMA54_INTERACT_2"/>
    <property type="match status" value="1"/>
</dbReference>
<evidence type="ECO:0000256" key="4">
    <source>
        <dbReference type="ARBA" id="ARBA00023012"/>
    </source>
</evidence>
<reference evidence="10 11" key="1">
    <citation type="submission" date="2018-07" db="EMBL/GenBank/DDBJ databases">
        <title>Complete genome sequence of Flavobacterium psychrolimnae LMG 22018.</title>
        <authorList>
            <person name="Kim D.-U."/>
        </authorList>
    </citation>
    <scope>NUCLEOTIDE SEQUENCE [LARGE SCALE GENOMIC DNA]</scope>
    <source>
        <strain evidence="10 11">LMG 22018</strain>
    </source>
</reference>
<dbReference type="OrthoDB" id="5401077at2"/>
<dbReference type="Pfam" id="PF00072">
    <property type="entry name" value="Response_reg"/>
    <property type="match status" value="1"/>
</dbReference>
<proteinExistence type="predicted"/>
<evidence type="ECO:0000313" key="11">
    <source>
        <dbReference type="Proteomes" id="UP000253676"/>
    </source>
</evidence>
<dbReference type="GO" id="GO:0005524">
    <property type="term" value="F:ATP binding"/>
    <property type="evidence" value="ECO:0007669"/>
    <property type="project" value="UniProtKB-KW"/>
</dbReference>
<dbReference type="PANTHER" id="PTHR32071">
    <property type="entry name" value="TRANSCRIPTIONAL REGULATORY PROTEIN"/>
    <property type="match status" value="1"/>
</dbReference>
<keyword evidence="2" id="KW-0547">Nucleotide-binding</keyword>
<dbReference type="InterPro" id="IPR011006">
    <property type="entry name" value="CheY-like_superfamily"/>
</dbReference>
<evidence type="ECO:0000256" key="5">
    <source>
        <dbReference type="ARBA" id="ARBA00023015"/>
    </source>
</evidence>
<dbReference type="SUPFAM" id="SSF52172">
    <property type="entry name" value="CheY-like"/>
    <property type="match status" value="1"/>
</dbReference>
<gene>
    <name evidence="10" type="ORF">DR980_02075</name>
</gene>
<dbReference type="InterPro" id="IPR027417">
    <property type="entry name" value="P-loop_NTPase"/>
</dbReference>
<dbReference type="InterPro" id="IPR003593">
    <property type="entry name" value="AAA+_ATPase"/>
</dbReference>
<dbReference type="FunFam" id="3.40.50.300:FF:000006">
    <property type="entry name" value="DNA-binding transcriptional regulator NtrC"/>
    <property type="match status" value="1"/>
</dbReference>
<dbReference type="SUPFAM" id="SSF52540">
    <property type="entry name" value="P-loop containing nucleoside triphosphate hydrolases"/>
    <property type="match status" value="1"/>
</dbReference>
<evidence type="ECO:0000256" key="1">
    <source>
        <dbReference type="ARBA" id="ARBA00022553"/>
    </source>
</evidence>
<dbReference type="Pfam" id="PF00158">
    <property type="entry name" value="Sigma54_activat"/>
    <property type="match status" value="1"/>
</dbReference>
<feature type="modified residue" description="4-aspartylphosphate" evidence="7">
    <location>
        <position position="54"/>
    </location>
</feature>
<dbReference type="Proteomes" id="UP000253676">
    <property type="component" value="Unassembled WGS sequence"/>
</dbReference>
<dbReference type="InterPro" id="IPR058031">
    <property type="entry name" value="AAA_lid_NorR"/>
</dbReference>
<organism evidence="10 11">
    <name type="scientific">Flavobacterium psychrolimnae</name>
    <dbReference type="NCBI Taxonomy" id="249351"/>
    <lineage>
        <taxon>Bacteria</taxon>
        <taxon>Pseudomonadati</taxon>
        <taxon>Bacteroidota</taxon>
        <taxon>Flavobacteriia</taxon>
        <taxon>Flavobacteriales</taxon>
        <taxon>Flavobacteriaceae</taxon>
        <taxon>Flavobacterium</taxon>
    </lineage>
</organism>